<feature type="region of interest" description="Disordered" evidence="1">
    <location>
        <begin position="95"/>
        <end position="159"/>
    </location>
</feature>
<protein>
    <submittedName>
        <fullName evidence="2">Uncharacterized protein</fullName>
    </submittedName>
</protein>
<name>A0A7S1XXX7_9STRA</name>
<feature type="compositionally biased region" description="Pro residues" evidence="1">
    <location>
        <begin position="124"/>
        <end position="159"/>
    </location>
</feature>
<sequence length="159" mass="16629">MSGAWSWAEAEGVALDGDYYAAPGASDRQSWRAALRGERIPWGKTHTAQGDALMAAIKNLDVDGVTSALGAFEARLAGAAPLRVATTLLYGRGVRREEEDAHDEALPPLHVLADAEGAAAVDPAPAPDPDPNPGPNPSPNPDPNPNPNPNPNPYPKTRT</sequence>
<evidence type="ECO:0000313" key="2">
    <source>
        <dbReference type="EMBL" id="CAD9265412.1"/>
    </source>
</evidence>
<accession>A0A7S1XXX7</accession>
<organism evidence="2">
    <name type="scientific">Phaeomonas parva</name>
    <dbReference type="NCBI Taxonomy" id="124430"/>
    <lineage>
        <taxon>Eukaryota</taxon>
        <taxon>Sar</taxon>
        <taxon>Stramenopiles</taxon>
        <taxon>Ochrophyta</taxon>
        <taxon>Pinguiophyceae</taxon>
        <taxon>Pinguiochrysidales</taxon>
        <taxon>Pinguiochrysidaceae</taxon>
        <taxon>Phaeomonas</taxon>
    </lineage>
</organism>
<feature type="compositionally biased region" description="Basic and acidic residues" evidence="1">
    <location>
        <begin position="95"/>
        <end position="105"/>
    </location>
</feature>
<gene>
    <name evidence="2" type="ORF">PPAR1163_LOCUS23828</name>
</gene>
<proteinExistence type="predicted"/>
<dbReference type="EMBL" id="HBGJ01037715">
    <property type="protein sequence ID" value="CAD9265412.1"/>
    <property type="molecule type" value="Transcribed_RNA"/>
</dbReference>
<reference evidence="2" key="1">
    <citation type="submission" date="2021-01" db="EMBL/GenBank/DDBJ databases">
        <authorList>
            <person name="Corre E."/>
            <person name="Pelletier E."/>
            <person name="Niang G."/>
            <person name="Scheremetjew M."/>
            <person name="Finn R."/>
            <person name="Kale V."/>
            <person name="Holt S."/>
            <person name="Cochrane G."/>
            <person name="Meng A."/>
            <person name="Brown T."/>
            <person name="Cohen L."/>
        </authorList>
    </citation>
    <scope>NUCLEOTIDE SEQUENCE</scope>
    <source>
        <strain evidence="2">CCMP2877</strain>
    </source>
</reference>
<dbReference type="AlphaFoldDB" id="A0A7S1XXX7"/>
<evidence type="ECO:0000256" key="1">
    <source>
        <dbReference type="SAM" id="MobiDB-lite"/>
    </source>
</evidence>